<evidence type="ECO:0000313" key="9">
    <source>
        <dbReference type="Proteomes" id="UP000249204"/>
    </source>
</evidence>
<keyword evidence="5" id="KW-0449">Lipoprotein</keyword>
<dbReference type="SUPFAM" id="SSF53850">
    <property type="entry name" value="Periplasmic binding protein-like II"/>
    <property type="match status" value="1"/>
</dbReference>
<dbReference type="PROSITE" id="PS51257">
    <property type="entry name" value="PROKAR_LIPOPROTEIN"/>
    <property type="match status" value="1"/>
</dbReference>
<reference evidence="8 9" key="1">
    <citation type="submission" date="2018-06" db="EMBL/GenBank/DDBJ databases">
        <title>Isolation of heavy metals resistant Paenibacillus silvae NC2 from Gold-Copper mine in ZiJin, China.</title>
        <authorList>
            <person name="Xu J."/>
            <person name="Mazhar H.S."/>
            <person name="Rensing C."/>
        </authorList>
    </citation>
    <scope>NUCLEOTIDE SEQUENCE [LARGE SCALE GENOMIC DNA]</scope>
    <source>
        <strain evidence="8 9">NC2</strain>
    </source>
</reference>
<evidence type="ECO:0000256" key="5">
    <source>
        <dbReference type="ARBA" id="ARBA00023288"/>
    </source>
</evidence>
<evidence type="ECO:0000256" key="7">
    <source>
        <dbReference type="SAM" id="SignalP"/>
    </source>
</evidence>
<feature type="compositionally biased region" description="Low complexity" evidence="6">
    <location>
        <begin position="30"/>
        <end position="41"/>
    </location>
</feature>
<evidence type="ECO:0000256" key="1">
    <source>
        <dbReference type="ARBA" id="ARBA00022475"/>
    </source>
</evidence>
<evidence type="ECO:0000313" key="8">
    <source>
        <dbReference type="EMBL" id="PZT54099.1"/>
    </source>
</evidence>
<keyword evidence="2 7" id="KW-0732">Signal</keyword>
<evidence type="ECO:0000256" key="4">
    <source>
        <dbReference type="ARBA" id="ARBA00023139"/>
    </source>
</evidence>
<dbReference type="AlphaFoldDB" id="A0A2W6NEF3"/>
<accession>A0A2W6NEF3</accession>
<dbReference type="RefSeq" id="WP_111271743.1">
    <property type="nucleotide sequence ID" value="NZ_QKWW01000055.1"/>
</dbReference>
<feature type="region of interest" description="Disordered" evidence="6">
    <location>
        <begin position="25"/>
        <end position="47"/>
    </location>
</feature>
<evidence type="ECO:0000256" key="3">
    <source>
        <dbReference type="ARBA" id="ARBA00023136"/>
    </source>
</evidence>
<keyword evidence="4" id="KW-0564">Palmitate</keyword>
<dbReference type="CDD" id="cd13580">
    <property type="entry name" value="PBP2_AlgQ_like_1"/>
    <property type="match status" value="1"/>
</dbReference>
<dbReference type="EMBL" id="QKWW01000055">
    <property type="protein sequence ID" value="PZT54099.1"/>
    <property type="molecule type" value="Genomic_DNA"/>
</dbReference>
<protein>
    <submittedName>
        <fullName evidence="8">ABC transporter substrate-binding protein</fullName>
    </submittedName>
</protein>
<sequence>MYKKNKLLIVLAAAVLLTITACSNSDSKQSTASNTSTSGSAVEDGPLVKYDPPIELRSVKAEVDKSLLQSGDTTEENVWTRAYSKDLGIDIKYDWIVAPGNVNDKMNVTLASGDLPDLMTVTTTQLKQLIDADKVEDLTEVYNKYATPLLKKYVEADDKIGMKSVTINDKLYGIPNYTGILDNAPVLWIRSDWMKKLNLQAPKTTDDLIAIAKAFVEQDPDGNGKNDTQGLILSKGLQQEGNLQPTGFFNGFHAQLGIWVKDSAGKYVYSSTQPQVKEALYKLQQMYKDGLIDKEFGTKDVAKAFEAANANKAGMFFGPMYAPFQVGELVGKDKSVDWAAFPIVSADGKPVLAQEPAPNSNSYVVRKGYEHPEALIKLLNFQVDKMYGENSATERKKYTGDNDQGWQGAVVSILPPNKNTAAQEHISEALKSKDPSKLNVEEKGYYDNILKFRDGDRSQWWNERIFGPDSSQAVLKYYRDNNLLINDAFIYAPTDAMDSKKATLDKLELETFTKIIYGASSIDDFDKFVSDWKKLGGDAITEEVNAILSK</sequence>
<proteinExistence type="predicted"/>
<dbReference type="Pfam" id="PF13416">
    <property type="entry name" value="SBP_bac_8"/>
    <property type="match status" value="1"/>
</dbReference>
<comment type="caution">
    <text evidence="8">The sequence shown here is derived from an EMBL/GenBank/DDBJ whole genome shotgun (WGS) entry which is preliminary data.</text>
</comment>
<dbReference type="InterPro" id="IPR006059">
    <property type="entry name" value="SBP"/>
</dbReference>
<organism evidence="8 9">
    <name type="scientific">Paenibacillus silvae</name>
    <dbReference type="NCBI Taxonomy" id="1325358"/>
    <lineage>
        <taxon>Bacteria</taxon>
        <taxon>Bacillati</taxon>
        <taxon>Bacillota</taxon>
        <taxon>Bacilli</taxon>
        <taxon>Bacillales</taxon>
        <taxon>Paenibacillaceae</taxon>
        <taxon>Paenibacillus</taxon>
    </lineage>
</organism>
<dbReference type="InterPro" id="IPR050490">
    <property type="entry name" value="Bact_solute-bd_prot1"/>
</dbReference>
<dbReference type="Proteomes" id="UP000249204">
    <property type="component" value="Unassembled WGS sequence"/>
</dbReference>
<name>A0A2W6NEF3_9BACL</name>
<evidence type="ECO:0000256" key="6">
    <source>
        <dbReference type="SAM" id="MobiDB-lite"/>
    </source>
</evidence>
<dbReference type="PANTHER" id="PTHR43649">
    <property type="entry name" value="ARABINOSE-BINDING PROTEIN-RELATED"/>
    <property type="match status" value="1"/>
</dbReference>
<feature type="chain" id="PRO_5039046616" evidence="7">
    <location>
        <begin position="24"/>
        <end position="550"/>
    </location>
</feature>
<dbReference type="Gene3D" id="3.40.190.10">
    <property type="entry name" value="Periplasmic binding protein-like II"/>
    <property type="match status" value="3"/>
</dbReference>
<gene>
    <name evidence="8" type="ORF">DN757_18885</name>
</gene>
<feature type="signal peptide" evidence="7">
    <location>
        <begin position="1"/>
        <end position="23"/>
    </location>
</feature>
<keyword evidence="3" id="KW-0472">Membrane</keyword>
<keyword evidence="1" id="KW-1003">Cell membrane</keyword>
<evidence type="ECO:0000256" key="2">
    <source>
        <dbReference type="ARBA" id="ARBA00022729"/>
    </source>
</evidence>
<dbReference type="PANTHER" id="PTHR43649:SF33">
    <property type="entry name" value="POLYGALACTURONAN_RHAMNOGALACTURONAN-BINDING PROTEIN YTCQ"/>
    <property type="match status" value="1"/>
</dbReference>